<sequence>MRPSIEFSRSDPAILARRAVRFEGGHPIDPHQTPKATMLQLTCATGPPCVSLPASPPCVPRTVSPPRTPGANRRLARVVGQAGRSVSLPNGIIPNNTVRRQIKRWPKQ</sequence>
<accession>A0A2T4C5E6</accession>
<dbReference type="EMBL" id="KZ679131">
    <property type="protein sequence ID" value="PTB76754.1"/>
    <property type="molecule type" value="Genomic_DNA"/>
</dbReference>
<dbReference type="AlphaFoldDB" id="A0A2T4C5E6"/>
<dbReference type="Proteomes" id="UP000240760">
    <property type="component" value="Unassembled WGS sequence"/>
</dbReference>
<organism evidence="1 2">
    <name type="scientific">Trichoderma longibrachiatum ATCC 18648</name>
    <dbReference type="NCBI Taxonomy" id="983965"/>
    <lineage>
        <taxon>Eukaryota</taxon>
        <taxon>Fungi</taxon>
        <taxon>Dikarya</taxon>
        <taxon>Ascomycota</taxon>
        <taxon>Pezizomycotina</taxon>
        <taxon>Sordariomycetes</taxon>
        <taxon>Hypocreomycetidae</taxon>
        <taxon>Hypocreales</taxon>
        <taxon>Hypocreaceae</taxon>
        <taxon>Trichoderma</taxon>
    </lineage>
</organism>
<name>A0A2T4C5E6_TRILO</name>
<keyword evidence="2" id="KW-1185">Reference proteome</keyword>
<proteinExistence type="predicted"/>
<evidence type="ECO:0000313" key="1">
    <source>
        <dbReference type="EMBL" id="PTB76754.1"/>
    </source>
</evidence>
<evidence type="ECO:0000313" key="2">
    <source>
        <dbReference type="Proteomes" id="UP000240760"/>
    </source>
</evidence>
<reference evidence="1 2" key="1">
    <citation type="submission" date="2016-07" db="EMBL/GenBank/DDBJ databases">
        <title>Multiple horizontal gene transfer events from other fungi enriched the ability of initially mycotrophic Trichoderma (Ascomycota) to feed on dead plant biomass.</title>
        <authorList>
            <consortium name="DOE Joint Genome Institute"/>
            <person name="Aerts A."/>
            <person name="Atanasova L."/>
            <person name="Chenthamara K."/>
            <person name="Zhang J."/>
            <person name="Grujic M."/>
            <person name="Henrissat B."/>
            <person name="Kuo A."/>
            <person name="Salamov A."/>
            <person name="Lipzen A."/>
            <person name="Labutti K."/>
            <person name="Barry K."/>
            <person name="Miao Y."/>
            <person name="Rahimi M.J."/>
            <person name="Shen Q."/>
            <person name="Grigoriev I.V."/>
            <person name="Kubicek C.P."/>
            <person name="Druzhinina I.S."/>
        </authorList>
    </citation>
    <scope>NUCLEOTIDE SEQUENCE [LARGE SCALE GENOMIC DNA]</scope>
    <source>
        <strain evidence="1 2">ATCC 18648</strain>
    </source>
</reference>
<gene>
    <name evidence="1" type="ORF">M440DRAFT_302289</name>
</gene>
<protein>
    <submittedName>
        <fullName evidence="1">Uncharacterized protein</fullName>
    </submittedName>
</protein>